<dbReference type="Proteomes" id="UP001230649">
    <property type="component" value="Unassembled WGS sequence"/>
</dbReference>
<keyword evidence="2" id="KW-1185">Reference proteome</keyword>
<accession>A0ACC2WTN5</accession>
<dbReference type="EMBL" id="JASBWS010000008">
    <property type="protein sequence ID" value="KAJ9114540.1"/>
    <property type="molecule type" value="Genomic_DNA"/>
</dbReference>
<reference evidence="1" key="1">
    <citation type="submission" date="2023-04" db="EMBL/GenBank/DDBJ databases">
        <title>Draft Genome sequencing of Naganishia species isolated from polar environments using Oxford Nanopore Technology.</title>
        <authorList>
            <person name="Leo P."/>
            <person name="Venkateswaran K."/>
        </authorList>
    </citation>
    <scope>NUCLEOTIDE SEQUENCE</scope>
    <source>
        <strain evidence="1">MNA-CCFEE 5262</strain>
    </source>
</reference>
<comment type="caution">
    <text evidence="1">The sequence shown here is derived from an EMBL/GenBank/DDBJ whole genome shotgun (WGS) entry which is preliminary data.</text>
</comment>
<evidence type="ECO:0000313" key="2">
    <source>
        <dbReference type="Proteomes" id="UP001230649"/>
    </source>
</evidence>
<protein>
    <submittedName>
        <fullName evidence="1">Uncharacterized protein</fullName>
    </submittedName>
</protein>
<name>A0ACC2WTN5_9TREE</name>
<sequence length="404" mass="43353">MSLVLCVVFFATTSVRAFRASARNEIYAADAAEKRARAEQEAKRRADEDERKVQAAKVNPFALGGTTAGPDARLGNTLFGSAGTFGTSDTASANPFSTVASAVTDAFSSLNITGSTSTAQTTSKPVAAGPETPVTTFAPPLPAYIPAQAIDSYPEDIPKSTAGDNAPQKGLADDDVDEDENGKSGKKSGGAASVAEQWERVLPRGMDEVFERFVNRLNAAIDGNEQVLRYDLGGVPLPYSEKSDLYKQLFPPRSIVGKHVPVVQNNAQRADADDEDEDDENSYVKRYTPYPTVPVCPHCKSRRVFEVQLVSSMISYLSPERLSTTGKAPSKKSKKSTATTLEERKKEVEALLQGKAVADGAEVDKAQQGVGMGMEWGSVVVFGCEGDCVGFTEEWVGVEWEDDQ</sequence>
<evidence type="ECO:0000313" key="1">
    <source>
        <dbReference type="EMBL" id="KAJ9114540.1"/>
    </source>
</evidence>
<proteinExistence type="predicted"/>
<gene>
    <name evidence="1" type="ORF">QFC20_001414</name>
</gene>
<organism evidence="1 2">
    <name type="scientific">Naganishia adeliensis</name>
    <dbReference type="NCBI Taxonomy" id="92952"/>
    <lineage>
        <taxon>Eukaryota</taxon>
        <taxon>Fungi</taxon>
        <taxon>Dikarya</taxon>
        <taxon>Basidiomycota</taxon>
        <taxon>Agaricomycotina</taxon>
        <taxon>Tremellomycetes</taxon>
        <taxon>Filobasidiales</taxon>
        <taxon>Filobasidiaceae</taxon>
        <taxon>Naganishia</taxon>
    </lineage>
</organism>